<dbReference type="Pfam" id="PF00528">
    <property type="entry name" value="BPD_transp_1"/>
    <property type="match status" value="1"/>
</dbReference>
<evidence type="ECO:0000256" key="3">
    <source>
        <dbReference type="ARBA" id="ARBA00022692"/>
    </source>
</evidence>
<dbReference type="PROSITE" id="PS50928">
    <property type="entry name" value="ABC_TM1"/>
    <property type="match status" value="1"/>
</dbReference>
<dbReference type="GO" id="GO:0031460">
    <property type="term" value="P:glycine betaine transport"/>
    <property type="evidence" value="ECO:0007669"/>
    <property type="project" value="TreeGrafter"/>
</dbReference>
<proteinExistence type="inferred from homology"/>
<dbReference type="CDD" id="cd06261">
    <property type="entry name" value="TM_PBP2"/>
    <property type="match status" value="1"/>
</dbReference>
<keyword evidence="4 6" id="KW-1133">Transmembrane helix</keyword>
<dbReference type="InterPro" id="IPR051204">
    <property type="entry name" value="ABC_transp_perm/SBD"/>
</dbReference>
<evidence type="ECO:0000256" key="1">
    <source>
        <dbReference type="ARBA" id="ARBA00004141"/>
    </source>
</evidence>
<name>A0A1H0U0Q7_9MICO</name>
<dbReference type="GO" id="GO:0005886">
    <property type="term" value="C:plasma membrane"/>
    <property type="evidence" value="ECO:0007669"/>
    <property type="project" value="UniProtKB-SubCell"/>
</dbReference>
<keyword evidence="5 6" id="KW-0472">Membrane</keyword>
<feature type="compositionally biased region" description="Polar residues" evidence="7">
    <location>
        <begin position="261"/>
        <end position="272"/>
    </location>
</feature>
<dbReference type="PANTHER" id="PTHR30177:SF33">
    <property type="entry name" value="POSSIBLE OSMOPROTECTANT (GLYCINE BETAINE_CARNITINE_CHOLINE_L-PROLINE) TRANSPORT INTEGRAL MEMBRANE PROTEIN ABC TRANSPORTER PROZ"/>
    <property type="match status" value="1"/>
</dbReference>
<evidence type="ECO:0000256" key="6">
    <source>
        <dbReference type="RuleBase" id="RU363032"/>
    </source>
</evidence>
<dbReference type="InterPro" id="IPR000515">
    <property type="entry name" value="MetI-like"/>
</dbReference>
<comment type="similarity">
    <text evidence="6">Belongs to the binding-protein-dependent transport system permease family.</text>
</comment>
<feature type="transmembrane region" description="Helical" evidence="6">
    <location>
        <begin position="37"/>
        <end position="59"/>
    </location>
</feature>
<feature type="transmembrane region" description="Helical" evidence="6">
    <location>
        <begin position="170"/>
        <end position="190"/>
    </location>
</feature>
<dbReference type="STRING" id="443156.SAMN04489867_3066"/>
<dbReference type="Gene3D" id="1.10.3720.10">
    <property type="entry name" value="MetI-like"/>
    <property type="match status" value="1"/>
</dbReference>
<evidence type="ECO:0000256" key="7">
    <source>
        <dbReference type="SAM" id="MobiDB-lite"/>
    </source>
</evidence>
<keyword evidence="10" id="KW-1185">Reference proteome</keyword>
<dbReference type="Proteomes" id="UP000199077">
    <property type="component" value="Chromosome I"/>
</dbReference>
<dbReference type="EMBL" id="LT629711">
    <property type="protein sequence ID" value="SDP59650.1"/>
    <property type="molecule type" value="Genomic_DNA"/>
</dbReference>
<dbReference type="SUPFAM" id="SSF161098">
    <property type="entry name" value="MetI-like"/>
    <property type="match status" value="1"/>
</dbReference>
<feature type="transmembrane region" description="Helical" evidence="6">
    <location>
        <begin position="202"/>
        <end position="222"/>
    </location>
</feature>
<evidence type="ECO:0000256" key="2">
    <source>
        <dbReference type="ARBA" id="ARBA00022448"/>
    </source>
</evidence>
<comment type="subcellular location">
    <subcellularLocation>
        <location evidence="6">Cell membrane</location>
        <topology evidence="6">Multi-pass membrane protein</topology>
    </subcellularLocation>
    <subcellularLocation>
        <location evidence="1">Membrane</location>
        <topology evidence="1">Multi-pass membrane protein</topology>
    </subcellularLocation>
</comment>
<feature type="domain" description="ABC transmembrane type-1" evidence="8">
    <location>
        <begin position="33"/>
        <end position="219"/>
    </location>
</feature>
<dbReference type="InterPro" id="IPR035906">
    <property type="entry name" value="MetI-like_sf"/>
</dbReference>
<keyword evidence="3 6" id="KW-0812">Transmembrane</keyword>
<feature type="transmembrane region" description="Helical" evidence="6">
    <location>
        <begin position="100"/>
        <end position="123"/>
    </location>
</feature>
<protein>
    <submittedName>
        <fullName evidence="9">Osmoprotectant transport system permease protein</fullName>
    </submittedName>
</protein>
<gene>
    <name evidence="9" type="ORF">SAMN04489867_3066</name>
</gene>
<feature type="transmembrane region" description="Helical" evidence="6">
    <location>
        <begin position="66"/>
        <end position="88"/>
    </location>
</feature>
<dbReference type="PANTHER" id="PTHR30177">
    <property type="entry name" value="GLYCINE BETAINE/L-PROLINE TRANSPORT SYSTEM PERMEASE PROTEIN PROW"/>
    <property type="match status" value="1"/>
</dbReference>
<reference evidence="10" key="1">
    <citation type="submission" date="2016-10" db="EMBL/GenBank/DDBJ databases">
        <authorList>
            <person name="Varghese N."/>
            <person name="Submissions S."/>
        </authorList>
    </citation>
    <scope>NUCLEOTIDE SEQUENCE [LARGE SCALE GENOMIC DNA]</scope>
    <source>
        <strain evidence="10">DSM 22329</strain>
    </source>
</reference>
<feature type="region of interest" description="Disordered" evidence="7">
    <location>
        <begin position="233"/>
        <end position="272"/>
    </location>
</feature>
<accession>A0A1H0U0Q7</accession>
<organism evidence="9 10">
    <name type="scientific">Pedococcus dokdonensis</name>
    <dbReference type="NCBI Taxonomy" id="443156"/>
    <lineage>
        <taxon>Bacteria</taxon>
        <taxon>Bacillati</taxon>
        <taxon>Actinomycetota</taxon>
        <taxon>Actinomycetes</taxon>
        <taxon>Micrococcales</taxon>
        <taxon>Intrasporangiaceae</taxon>
        <taxon>Pedococcus</taxon>
    </lineage>
</organism>
<evidence type="ECO:0000259" key="8">
    <source>
        <dbReference type="PROSITE" id="PS50928"/>
    </source>
</evidence>
<sequence length="272" mass="28075">MAAGDGGPGVNGVIDWLADPINWSGPDGIPGQTLTHLWYSAISLFFACLIAIPLGLAIGHTGRGRFFVVNLAGAARAIPSLGLLYLMVLWLFPKLAGDSAFLVPSLIVLVVLAIPPIMAGAYAGVEGVDPAARDAAKGMGMTGTQVLGKVEVPNALPLIFSGFRSATLQVIATATLAAVAGTGGLGRFLIDGQKIRDYPQMASGALLVAVLALVVDLLLALVQRYVVSPGLTGRGAGASRRSRRQSSNRNQGNTPLDVDIPSSQRTVDAQTP</sequence>
<keyword evidence="2 6" id="KW-0813">Transport</keyword>
<dbReference type="AlphaFoldDB" id="A0A1H0U0Q7"/>
<evidence type="ECO:0000256" key="4">
    <source>
        <dbReference type="ARBA" id="ARBA00022989"/>
    </source>
</evidence>
<dbReference type="GO" id="GO:0055085">
    <property type="term" value="P:transmembrane transport"/>
    <property type="evidence" value="ECO:0007669"/>
    <property type="project" value="InterPro"/>
</dbReference>
<evidence type="ECO:0000313" key="10">
    <source>
        <dbReference type="Proteomes" id="UP000199077"/>
    </source>
</evidence>
<evidence type="ECO:0000256" key="5">
    <source>
        <dbReference type="ARBA" id="ARBA00023136"/>
    </source>
</evidence>
<evidence type="ECO:0000313" key="9">
    <source>
        <dbReference type="EMBL" id="SDP59650.1"/>
    </source>
</evidence>